<name>A0ACC5PX62_DOLFA</name>
<keyword evidence="2" id="KW-1185">Reference proteome</keyword>
<protein>
    <submittedName>
        <fullName evidence="1">Uncharacterized protein</fullName>
    </submittedName>
</protein>
<evidence type="ECO:0000313" key="1">
    <source>
        <dbReference type="EMBL" id="MBE9217743.1"/>
    </source>
</evidence>
<accession>A0ACC5PX62</accession>
<evidence type="ECO:0000313" key="2">
    <source>
        <dbReference type="Proteomes" id="UP000597867"/>
    </source>
</evidence>
<comment type="caution">
    <text evidence="1">The sequence shown here is derived from an EMBL/GenBank/DDBJ whole genome shotgun (WGS) entry which is preliminary data.</text>
</comment>
<sequence length="209" mass="21988">MNLQKIALLTGLSVASIFGSGALSPAHAIVTNYEITGGTFSNGGTLRGYFKYDGSTYTDWSFSVTQASSTSLLSAFTYSAAQGSTLSNFSPSGFTLDYKLANPEFERTLVVAFDQALPLSIGQSTTITKSTPPFFAGTREFAFNTGATNARGISGGIVTAVPWETDALPLVGATMVFGAGVFAKRKIAQGKIKNLNFEPVKSECLSNVD</sequence>
<gene>
    <name evidence="1" type="ORF">IQ222_02805</name>
</gene>
<organism evidence="1 2">
    <name type="scientific">Dolichospermum flos-aquae LEGE 04289</name>
    <dbReference type="NCBI Taxonomy" id="1828708"/>
    <lineage>
        <taxon>Bacteria</taxon>
        <taxon>Bacillati</taxon>
        <taxon>Cyanobacteriota</taxon>
        <taxon>Cyanophyceae</taxon>
        <taxon>Nostocales</taxon>
        <taxon>Aphanizomenonaceae</taxon>
        <taxon>Dolichospermum</taxon>
    </lineage>
</organism>
<reference evidence="1" key="1">
    <citation type="submission" date="2020-10" db="EMBL/GenBank/DDBJ databases">
        <authorList>
            <person name="Castelo-Branco R."/>
            <person name="Eusebio N."/>
            <person name="Adriana R."/>
            <person name="Vieira A."/>
            <person name="Brugerolle De Fraissinette N."/>
            <person name="Rezende De Castro R."/>
            <person name="Schneider M.P."/>
            <person name="Vasconcelos V."/>
            <person name="Leao P.N."/>
        </authorList>
    </citation>
    <scope>NUCLEOTIDE SEQUENCE</scope>
    <source>
        <strain evidence="1">LEGE 04289</strain>
    </source>
</reference>
<dbReference type="EMBL" id="JADEWF010000005">
    <property type="protein sequence ID" value="MBE9217743.1"/>
    <property type="molecule type" value="Genomic_DNA"/>
</dbReference>
<proteinExistence type="predicted"/>
<dbReference type="Proteomes" id="UP000597867">
    <property type="component" value="Unassembled WGS sequence"/>
</dbReference>